<reference evidence="1" key="1">
    <citation type="submission" date="2018-02" db="EMBL/GenBank/DDBJ databases">
        <title>Rhizophora mucronata_Transcriptome.</title>
        <authorList>
            <person name="Meera S.P."/>
            <person name="Sreeshan A."/>
            <person name="Augustine A."/>
        </authorList>
    </citation>
    <scope>NUCLEOTIDE SEQUENCE</scope>
    <source>
        <tissue evidence="1">Leaf</tissue>
    </source>
</reference>
<evidence type="ECO:0000313" key="1">
    <source>
        <dbReference type="EMBL" id="MBW91801.1"/>
    </source>
</evidence>
<accession>A0A2P2JE91</accession>
<keyword evidence="1" id="KW-0689">Ribosomal protein</keyword>
<proteinExistence type="predicted"/>
<name>A0A2P2JE91_RHIMU</name>
<protein>
    <submittedName>
        <fullName evidence="1">Mitochondrial ribosomal protein S16</fullName>
    </submittedName>
</protein>
<keyword evidence="1" id="KW-0687">Ribonucleoprotein</keyword>
<sequence length="82" mass="9292">MAYLLSNVWSQFTVFPSSALLDHLPFLCTTLALADNFLAVTDYLASYPLCGEALLSIKPMAFYIQRYCFVVCWANLLWNSLT</sequence>
<dbReference type="EMBL" id="GGEC01011318">
    <property type="protein sequence ID" value="MBW91801.1"/>
    <property type="molecule type" value="Transcribed_RNA"/>
</dbReference>
<organism evidence="1">
    <name type="scientific">Rhizophora mucronata</name>
    <name type="common">Asiatic mangrove</name>
    <dbReference type="NCBI Taxonomy" id="61149"/>
    <lineage>
        <taxon>Eukaryota</taxon>
        <taxon>Viridiplantae</taxon>
        <taxon>Streptophyta</taxon>
        <taxon>Embryophyta</taxon>
        <taxon>Tracheophyta</taxon>
        <taxon>Spermatophyta</taxon>
        <taxon>Magnoliopsida</taxon>
        <taxon>eudicotyledons</taxon>
        <taxon>Gunneridae</taxon>
        <taxon>Pentapetalae</taxon>
        <taxon>rosids</taxon>
        <taxon>fabids</taxon>
        <taxon>Malpighiales</taxon>
        <taxon>Rhizophoraceae</taxon>
        <taxon>Rhizophora</taxon>
    </lineage>
</organism>
<dbReference type="AlphaFoldDB" id="A0A2P2JE91"/>
<dbReference type="GO" id="GO:0005840">
    <property type="term" value="C:ribosome"/>
    <property type="evidence" value="ECO:0007669"/>
    <property type="project" value="UniProtKB-KW"/>
</dbReference>